<dbReference type="EMBL" id="NIGF01000005">
    <property type="protein sequence ID" value="PQV64397.1"/>
    <property type="molecule type" value="Genomic_DNA"/>
</dbReference>
<evidence type="ECO:0000313" key="1">
    <source>
        <dbReference type="EMBL" id="PQV64397.1"/>
    </source>
</evidence>
<dbReference type="Proteomes" id="UP000237684">
    <property type="component" value="Unassembled WGS sequence"/>
</dbReference>
<sequence>MLPNPNPLARIFNTLLLHALQDGARAIRLESGQKETRVEIRMDDARTIDLGPGAKETSVEFLVGEEWHPQMQIPDYVFGPLVAHLEAMQNAPDAIQLRFLESEKGLGIDLLLCLEKSASAQGERFEITIGGFNFEGNYDQKSP</sequence>
<dbReference type="RefSeq" id="WP_105483189.1">
    <property type="nucleotide sequence ID" value="NZ_NIGF01000005.1"/>
</dbReference>
<name>A0A2S8SUB3_9BACT</name>
<dbReference type="InParanoid" id="A0A2S8SUB3"/>
<organism evidence="1 2">
    <name type="scientific">Abditibacterium utsteinense</name>
    <dbReference type="NCBI Taxonomy" id="1960156"/>
    <lineage>
        <taxon>Bacteria</taxon>
        <taxon>Pseudomonadati</taxon>
        <taxon>Abditibacteriota</taxon>
        <taxon>Abditibacteriia</taxon>
        <taxon>Abditibacteriales</taxon>
        <taxon>Abditibacteriaceae</taxon>
        <taxon>Abditibacterium</taxon>
    </lineage>
</organism>
<accession>A0A2S8SUB3</accession>
<gene>
    <name evidence="1" type="ORF">B1R32_10578</name>
</gene>
<dbReference type="AlphaFoldDB" id="A0A2S8SUB3"/>
<evidence type="ECO:0000313" key="2">
    <source>
        <dbReference type="Proteomes" id="UP000237684"/>
    </source>
</evidence>
<comment type="caution">
    <text evidence="1">The sequence shown here is derived from an EMBL/GenBank/DDBJ whole genome shotgun (WGS) entry which is preliminary data.</text>
</comment>
<keyword evidence="2" id="KW-1185">Reference proteome</keyword>
<proteinExistence type="predicted"/>
<protein>
    <submittedName>
        <fullName evidence="1">Uncharacterized protein</fullName>
    </submittedName>
</protein>
<reference evidence="1 2" key="1">
    <citation type="journal article" date="2018" name="Syst. Appl. Microbiol.">
        <title>Abditibacterium utsteinense sp. nov., the first cultivated member of candidate phylum FBP, isolated from ice-free Antarctic soil samples.</title>
        <authorList>
            <person name="Tahon G."/>
            <person name="Tytgat B."/>
            <person name="Lebbe L."/>
            <person name="Carlier A."/>
            <person name="Willems A."/>
        </authorList>
    </citation>
    <scope>NUCLEOTIDE SEQUENCE [LARGE SCALE GENOMIC DNA]</scope>
    <source>
        <strain evidence="1 2">LMG 29911</strain>
    </source>
</reference>